<organism evidence="1 2">
    <name type="scientific">Pocillopora damicornis</name>
    <name type="common">Cauliflower coral</name>
    <name type="synonym">Millepora damicornis</name>
    <dbReference type="NCBI Taxonomy" id="46731"/>
    <lineage>
        <taxon>Eukaryota</taxon>
        <taxon>Metazoa</taxon>
        <taxon>Cnidaria</taxon>
        <taxon>Anthozoa</taxon>
        <taxon>Hexacorallia</taxon>
        <taxon>Scleractinia</taxon>
        <taxon>Astrocoeniina</taxon>
        <taxon>Pocilloporidae</taxon>
        <taxon>Pocillopora</taxon>
    </lineage>
</organism>
<reference evidence="1 2" key="1">
    <citation type="journal article" date="2018" name="Sci. Rep.">
        <title>Comparative analysis of the Pocillopora damicornis genome highlights role of immune system in coral evolution.</title>
        <authorList>
            <person name="Cunning R."/>
            <person name="Bay R.A."/>
            <person name="Gillette P."/>
            <person name="Baker A.C."/>
            <person name="Traylor-Knowles N."/>
        </authorList>
    </citation>
    <scope>NUCLEOTIDE SEQUENCE [LARGE SCALE GENOMIC DNA]</scope>
    <source>
        <strain evidence="1">RSMAS</strain>
        <tissue evidence="1">Whole animal</tissue>
    </source>
</reference>
<sequence>MFITNPEDVPFKNDVYHLAKTVRAAPLSQGPNMPWLPYSNNIEEENIMVPIVVYNSLACFLSEGSEGEEKKEKVWSWNFQDQVLDMEMRLAENLLEGKEHDVILQKVVSLNAFSIFRWDNTDLLEETLSGG</sequence>
<gene>
    <name evidence="1" type="ORF">pdam_00021965</name>
</gene>
<name>A0A3M6UDU5_POCDA</name>
<evidence type="ECO:0000313" key="1">
    <source>
        <dbReference type="EMBL" id="RMX51822.1"/>
    </source>
</evidence>
<dbReference type="EMBL" id="RCHS01001716">
    <property type="protein sequence ID" value="RMX51822.1"/>
    <property type="molecule type" value="Genomic_DNA"/>
</dbReference>
<feature type="non-terminal residue" evidence="1">
    <location>
        <position position="131"/>
    </location>
</feature>
<keyword evidence="2" id="KW-1185">Reference proteome</keyword>
<evidence type="ECO:0000313" key="2">
    <source>
        <dbReference type="Proteomes" id="UP000275408"/>
    </source>
</evidence>
<comment type="caution">
    <text evidence="1">The sequence shown here is derived from an EMBL/GenBank/DDBJ whole genome shotgun (WGS) entry which is preliminary data.</text>
</comment>
<proteinExistence type="predicted"/>
<accession>A0A3M6UDU5</accession>
<protein>
    <submittedName>
        <fullName evidence="1">Uncharacterized protein</fullName>
    </submittedName>
</protein>
<dbReference type="AlphaFoldDB" id="A0A3M6UDU5"/>
<dbReference type="Proteomes" id="UP000275408">
    <property type="component" value="Unassembled WGS sequence"/>
</dbReference>